<dbReference type="GO" id="GO:0055088">
    <property type="term" value="P:lipid homeostasis"/>
    <property type="evidence" value="ECO:0007669"/>
    <property type="project" value="InterPro"/>
</dbReference>
<dbReference type="InterPro" id="IPR040202">
    <property type="entry name" value="Brl1/Brr6"/>
</dbReference>
<feature type="transmembrane region" description="Helical" evidence="1">
    <location>
        <begin position="65"/>
        <end position="83"/>
    </location>
</feature>
<dbReference type="InterPro" id="IPR018767">
    <property type="entry name" value="Brl1/Brr6_dom"/>
</dbReference>
<proteinExistence type="predicted"/>
<keyword evidence="4" id="KW-1185">Reference proteome</keyword>
<dbReference type="GO" id="GO:0031965">
    <property type="term" value="C:nuclear membrane"/>
    <property type="evidence" value="ECO:0007669"/>
    <property type="project" value="InterPro"/>
</dbReference>
<dbReference type="EMBL" id="MPUH01000254">
    <property type="protein sequence ID" value="OMJ84890.1"/>
    <property type="molecule type" value="Genomic_DNA"/>
</dbReference>
<evidence type="ECO:0000313" key="3">
    <source>
        <dbReference type="EMBL" id="OMJ84890.1"/>
    </source>
</evidence>
<comment type="caution">
    <text evidence="3">The sequence shown here is derived from an EMBL/GenBank/DDBJ whole genome shotgun (WGS) entry which is preliminary data.</text>
</comment>
<accession>A0A1R2C7F4</accession>
<dbReference type="Proteomes" id="UP000187209">
    <property type="component" value="Unassembled WGS sequence"/>
</dbReference>
<feature type="transmembrane region" description="Helical" evidence="1">
    <location>
        <begin position="164"/>
        <end position="182"/>
    </location>
</feature>
<dbReference type="PANTHER" id="PTHR28136">
    <property type="entry name" value="NUCLEUS EXPORT PROTEIN BRR6"/>
    <property type="match status" value="1"/>
</dbReference>
<dbReference type="PANTHER" id="PTHR28136:SF1">
    <property type="entry name" value="NUCLEUS EXPORT PROTEIN BRL1"/>
    <property type="match status" value="1"/>
</dbReference>
<protein>
    <recommendedName>
        <fullName evidence="2">Brl1/Brr6 domain-containing protein</fullName>
    </recommendedName>
</protein>
<evidence type="ECO:0000259" key="2">
    <source>
        <dbReference type="SMART" id="SM01042"/>
    </source>
</evidence>
<evidence type="ECO:0000313" key="4">
    <source>
        <dbReference type="Proteomes" id="UP000187209"/>
    </source>
</evidence>
<dbReference type="OrthoDB" id="343714at2759"/>
<feature type="domain" description="Brl1/Brr6" evidence="2">
    <location>
        <begin position="68"/>
        <end position="184"/>
    </location>
</feature>
<reference evidence="3 4" key="1">
    <citation type="submission" date="2016-11" db="EMBL/GenBank/DDBJ databases">
        <title>The macronuclear genome of Stentor coeruleus: a giant cell with tiny introns.</title>
        <authorList>
            <person name="Slabodnick M."/>
            <person name="Ruby J.G."/>
            <person name="Reiff S.B."/>
            <person name="Swart E.C."/>
            <person name="Gosai S."/>
            <person name="Prabakaran S."/>
            <person name="Witkowska E."/>
            <person name="Larue G.E."/>
            <person name="Fisher S."/>
            <person name="Freeman R.M."/>
            <person name="Gunawardena J."/>
            <person name="Chu W."/>
            <person name="Stover N.A."/>
            <person name="Gregory B.D."/>
            <person name="Nowacki M."/>
            <person name="Derisi J."/>
            <person name="Roy S.W."/>
            <person name="Marshall W.F."/>
            <person name="Sood P."/>
        </authorList>
    </citation>
    <scope>NUCLEOTIDE SEQUENCE [LARGE SCALE GENOMIC DNA]</scope>
    <source>
        <strain evidence="3">WM001</strain>
    </source>
</reference>
<dbReference type="Pfam" id="PF10104">
    <property type="entry name" value="Brr6_like_C_C"/>
    <property type="match status" value="1"/>
</dbReference>
<dbReference type="SMART" id="SM01042">
    <property type="entry name" value="Brr6_like_C_C"/>
    <property type="match status" value="1"/>
</dbReference>
<dbReference type="AlphaFoldDB" id="A0A1R2C7F4"/>
<name>A0A1R2C7F4_9CILI</name>
<sequence length="187" mass="21564">MDVYDKAKGKELVWNGLKVSYDTIIENIMLLNHTKPVFEDKVQVIKYDSGYDNDKRPSKKSWGPTAVLFFSIIICSVVVMTYLEFNNRVKAKVIENELIVNECTRNYLANRCHPEDRVPVTEKQCLEWEICLNQDPKRVFYIELFVEMMASWGKTFAGRSSKGFLVYTLLFGIGIIVVLNVCSKKTS</sequence>
<dbReference type="GO" id="GO:0006998">
    <property type="term" value="P:nuclear envelope organization"/>
    <property type="evidence" value="ECO:0007669"/>
    <property type="project" value="InterPro"/>
</dbReference>
<gene>
    <name evidence="3" type="ORF">SteCoe_13872</name>
</gene>
<evidence type="ECO:0000256" key="1">
    <source>
        <dbReference type="SAM" id="Phobius"/>
    </source>
</evidence>
<keyword evidence="1" id="KW-1133">Transmembrane helix</keyword>
<keyword evidence="1" id="KW-0472">Membrane</keyword>
<organism evidence="3 4">
    <name type="scientific">Stentor coeruleus</name>
    <dbReference type="NCBI Taxonomy" id="5963"/>
    <lineage>
        <taxon>Eukaryota</taxon>
        <taxon>Sar</taxon>
        <taxon>Alveolata</taxon>
        <taxon>Ciliophora</taxon>
        <taxon>Postciliodesmatophora</taxon>
        <taxon>Heterotrichea</taxon>
        <taxon>Heterotrichida</taxon>
        <taxon>Stentoridae</taxon>
        <taxon>Stentor</taxon>
    </lineage>
</organism>
<keyword evidence="1" id="KW-0812">Transmembrane</keyword>